<comment type="caution">
    <text evidence="2">The sequence shown here is derived from an EMBL/GenBank/DDBJ whole genome shotgun (WGS) entry which is preliminary data.</text>
</comment>
<reference evidence="2 3" key="1">
    <citation type="journal article" date="2019" name="Commun. Biol.">
        <title>The bagworm genome reveals a unique fibroin gene that provides high tensile strength.</title>
        <authorList>
            <person name="Kono N."/>
            <person name="Nakamura H."/>
            <person name="Ohtoshi R."/>
            <person name="Tomita M."/>
            <person name="Numata K."/>
            <person name="Arakawa K."/>
        </authorList>
    </citation>
    <scope>NUCLEOTIDE SEQUENCE [LARGE SCALE GENOMIC DNA]</scope>
</reference>
<organism evidence="2 3">
    <name type="scientific">Eumeta variegata</name>
    <name type="common">Bagworm moth</name>
    <name type="synonym">Eumeta japonica</name>
    <dbReference type="NCBI Taxonomy" id="151549"/>
    <lineage>
        <taxon>Eukaryota</taxon>
        <taxon>Metazoa</taxon>
        <taxon>Ecdysozoa</taxon>
        <taxon>Arthropoda</taxon>
        <taxon>Hexapoda</taxon>
        <taxon>Insecta</taxon>
        <taxon>Pterygota</taxon>
        <taxon>Neoptera</taxon>
        <taxon>Endopterygota</taxon>
        <taxon>Lepidoptera</taxon>
        <taxon>Glossata</taxon>
        <taxon>Ditrysia</taxon>
        <taxon>Tineoidea</taxon>
        <taxon>Psychidae</taxon>
        <taxon>Oiketicinae</taxon>
        <taxon>Eumeta</taxon>
    </lineage>
</organism>
<keyword evidence="3" id="KW-1185">Reference proteome</keyword>
<protein>
    <submittedName>
        <fullName evidence="2">Uncharacterized protein</fullName>
    </submittedName>
</protein>
<evidence type="ECO:0000256" key="1">
    <source>
        <dbReference type="SAM" id="MobiDB-lite"/>
    </source>
</evidence>
<feature type="compositionally biased region" description="Gly residues" evidence="1">
    <location>
        <begin position="77"/>
        <end position="88"/>
    </location>
</feature>
<dbReference type="Proteomes" id="UP000299102">
    <property type="component" value="Unassembled WGS sequence"/>
</dbReference>
<gene>
    <name evidence="2" type="ORF">EVAR_14575_1</name>
</gene>
<dbReference type="EMBL" id="BGZK01000228">
    <property type="protein sequence ID" value="GBP30058.1"/>
    <property type="molecule type" value="Genomic_DNA"/>
</dbReference>
<sequence length="88" mass="9354">MVQVRAPTSEIRDDEESRTKRGSKGLSLVLALALAKVTANRALSVQTPLLGDGANRRAVSDNGNGRQEHRSRRGRRGAGGEGNLIGGY</sequence>
<accession>A0A4C1UUE4</accession>
<feature type="region of interest" description="Disordered" evidence="1">
    <location>
        <begin position="1"/>
        <end position="23"/>
    </location>
</feature>
<feature type="region of interest" description="Disordered" evidence="1">
    <location>
        <begin position="50"/>
        <end position="88"/>
    </location>
</feature>
<evidence type="ECO:0000313" key="3">
    <source>
        <dbReference type="Proteomes" id="UP000299102"/>
    </source>
</evidence>
<proteinExistence type="predicted"/>
<name>A0A4C1UUE4_EUMVA</name>
<evidence type="ECO:0000313" key="2">
    <source>
        <dbReference type="EMBL" id="GBP30058.1"/>
    </source>
</evidence>
<dbReference type="AlphaFoldDB" id="A0A4C1UUE4"/>